<dbReference type="Gene3D" id="2.40.320.10">
    <property type="entry name" value="Hypothetical Protein Pfu-838710-001"/>
    <property type="match status" value="1"/>
</dbReference>
<dbReference type="RefSeq" id="WP_095044397.1">
    <property type="nucleotide sequence ID" value="NZ_LN890655.1"/>
</dbReference>
<dbReference type="CDD" id="cd07890">
    <property type="entry name" value="CYTH-like_AC_IV-like"/>
    <property type="match status" value="1"/>
</dbReference>
<proteinExistence type="predicted"/>
<keyword evidence="2" id="KW-0456">Lyase</keyword>
<dbReference type="PROSITE" id="PS51707">
    <property type="entry name" value="CYTH"/>
    <property type="match status" value="1"/>
</dbReference>
<dbReference type="EC" id="4.6.1.1" evidence="2"/>
<accession>A0A160T6I4</accession>
<dbReference type="Pfam" id="PF01928">
    <property type="entry name" value="CYTH"/>
    <property type="match status" value="1"/>
</dbReference>
<dbReference type="SUPFAM" id="SSF55154">
    <property type="entry name" value="CYTH-like phosphatases"/>
    <property type="match status" value="1"/>
</dbReference>
<feature type="domain" description="CYTH" evidence="1">
    <location>
        <begin position="5"/>
        <end position="171"/>
    </location>
</feature>
<evidence type="ECO:0000259" key="1">
    <source>
        <dbReference type="PROSITE" id="PS51707"/>
    </source>
</evidence>
<gene>
    <name evidence="2" type="ORF">CFX0092_A3271</name>
</gene>
<reference evidence="2" key="1">
    <citation type="submission" date="2016-01" db="EMBL/GenBank/DDBJ databases">
        <authorList>
            <person name="Mcilroy J.S."/>
            <person name="Karst M S."/>
            <person name="Albertsen M."/>
        </authorList>
    </citation>
    <scope>NUCLEOTIDE SEQUENCE</scope>
    <source>
        <strain evidence="2">Cfx-K</strain>
    </source>
</reference>
<sequence length="207" mass="23433">MSTDDREVEVKFLVDDLGALRTRLAEVGAQLSGPRVAERNVRYDTADEALLHRSQLLRLRQDTRARLTFKGLAAEDAASEAKIREEIELEIGDFDRMGKILERLGFHPVQTYEKFRETFQWRGVEILLDEMPFGNFVELEGAEAGLKPTAAALGLDWSKRLLTNYLELMELCRQTYGLPFADLTFANFARRPVDLAELLPLCVLSAG</sequence>
<dbReference type="GO" id="GO:0004016">
    <property type="term" value="F:adenylate cyclase activity"/>
    <property type="evidence" value="ECO:0007669"/>
    <property type="project" value="UniProtKB-EC"/>
</dbReference>
<dbReference type="KEGG" id="pbf:CFX0092_A3271"/>
<dbReference type="Proteomes" id="UP000215027">
    <property type="component" value="Chromosome I"/>
</dbReference>
<name>A0A160T6I4_9CHLR</name>
<dbReference type="InterPro" id="IPR033469">
    <property type="entry name" value="CYTH-like_dom_sf"/>
</dbReference>
<dbReference type="SMART" id="SM01118">
    <property type="entry name" value="CYTH"/>
    <property type="match status" value="1"/>
</dbReference>
<evidence type="ECO:0000313" key="3">
    <source>
        <dbReference type="Proteomes" id="UP000215027"/>
    </source>
</evidence>
<dbReference type="AlphaFoldDB" id="A0A160T6I4"/>
<protein>
    <submittedName>
        <fullName evidence="2">Adenylate cyclase</fullName>
        <ecNumber evidence="2">4.6.1.1</ecNumber>
    </submittedName>
</protein>
<evidence type="ECO:0000313" key="2">
    <source>
        <dbReference type="EMBL" id="CUS05149.2"/>
    </source>
</evidence>
<dbReference type="PANTHER" id="PTHR21028">
    <property type="entry name" value="SI:CH211-156B7.4"/>
    <property type="match status" value="1"/>
</dbReference>
<keyword evidence="3" id="KW-1185">Reference proteome</keyword>
<organism evidence="2 3">
    <name type="scientific">Candidatus Promineifilum breve</name>
    <dbReference type="NCBI Taxonomy" id="1806508"/>
    <lineage>
        <taxon>Bacteria</taxon>
        <taxon>Bacillati</taxon>
        <taxon>Chloroflexota</taxon>
        <taxon>Ardenticatenia</taxon>
        <taxon>Candidatus Promineifilales</taxon>
        <taxon>Candidatus Promineifilaceae</taxon>
        <taxon>Candidatus Promineifilum</taxon>
    </lineage>
</organism>
<dbReference type="InterPro" id="IPR023577">
    <property type="entry name" value="CYTH_domain"/>
</dbReference>
<dbReference type="PANTHER" id="PTHR21028:SF2">
    <property type="entry name" value="CYTH DOMAIN-CONTAINING PROTEIN"/>
    <property type="match status" value="1"/>
</dbReference>
<dbReference type="OrthoDB" id="116396at2"/>
<dbReference type="InterPro" id="IPR008173">
    <property type="entry name" value="Adenylyl_cyclase_CyaB"/>
</dbReference>
<dbReference type="EMBL" id="LN890655">
    <property type="protein sequence ID" value="CUS05149.2"/>
    <property type="molecule type" value="Genomic_DNA"/>
</dbReference>